<name>A0A820RL66_9BILA</name>
<gene>
    <name evidence="1" type="ORF">KXQ929_LOCUS53302</name>
</gene>
<evidence type="ECO:0000313" key="2">
    <source>
        <dbReference type="Proteomes" id="UP000663868"/>
    </source>
</evidence>
<dbReference type="Proteomes" id="UP000663868">
    <property type="component" value="Unassembled WGS sequence"/>
</dbReference>
<comment type="caution">
    <text evidence="1">The sequence shown here is derived from an EMBL/GenBank/DDBJ whole genome shotgun (WGS) entry which is preliminary data.</text>
</comment>
<evidence type="ECO:0000313" key="1">
    <source>
        <dbReference type="EMBL" id="CAF4439641.1"/>
    </source>
</evidence>
<protein>
    <submittedName>
        <fullName evidence="1">Uncharacterized protein</fullName>
    </submittedName>
</protein>
<sequence length="111" mass="13323">MKYLDISVSKHNFNEEDIMMISQLFPRIEHLIINTNMLANVSLIENYIPHLCSLTSNIIDESFRRYKSYERKLWVDNLRQKFQVSFQFAIDNGMTIWIDQAALNESYWQNK</sequence>
<reference evidence="1" key="1">
    <citation type="submission" date="2021-02" db="EMBL/GenBank/DDBJ databases">
        <authorList>
            <person name="Nowell W R."/>
        </authorList>
    </citation>
    <scope>NUCLEOTIDE SEQUENCE</scope>
</reference>
<organism evidence="1 2">
    <name type="scientific">Adineta steineri</name>
    <dbReference type="NCBI Taxonomy" id="433720"/>
    <lineage>
        <taxon>Eukaryota</taxon>
        <taxon>Metazoa</taxon>
        <taxon>Spiralia</taxon>
        <taxon>Gnathifera</taxon>
        <taxon>Rotifera</taxon>
        <taxon>Eurotatoria</taxon>
        <taxon>Bdelloidea</taxon>
        <taxon>Adinetida</taxon>
        <taxon>Adinetidae</taxon>
        <taxon>Adineta</taxon>
    </lineage>
</organism>
<dbReference type="EMBL" id="CAJOBB010029832">
    <property type="protein sequence ID" value="CAF4439641.1"/>
    <property type="molecule type" value="Genomic_DNA"/>
</dbReference>
<accession>A0A820RL66</accession>
<proteinExistence type="predicted"/>
<dbReference type="AlphaFoldDB" id="A0A820RL66"/>